<dbReference type="Pfam" id="PF13380">
    <property type="entry name" value="CoA_binding_2"/>
    <property type="match status" value="1"/>
</dbReference>
<comment type="caution">
    <text evidence="3">The sequence shown here is derived from an EMBL/GenBank/DDBJ whole genome shotgun (WGS) entry which is preliminary data.</text>
</comment>
<dbReference type="SMART" id="SM00881">
    <property type="entry name" value="CoA_binding"/>
    <property type="match status" value="1"/>
</dbReference>
<proteinExistence type="predicted"/>
<feature type="signal peptide" evidence="1">
    <location>
        <begin position="1"/>
        <end position="22"/>
    </location>
</feature>
<dbReference type="EMBL" id="JARJCN010000019">
    <property type="protein sequence ID" value="KAJ7091981.1"/>
    <property type="molecule type" value="Genomic_DNA"/>
</dbReference>
<organism evidence="3 4">
    <name type="scientific">Mycena belliarum</name>
    <dbReference type="NCBI Taxonomy" id="1033014"/>
    <lineage>
        <taxon>Eukaryota</taxon>
        <taxon>Fungi</taxon>
        <taxon>Dikarya</taxon>
        <taxon>Basidiomycota</taxon>
        <taxon>Agaricomycotina</taxon>
        <taxon>Agaricomycetes</taxon>
        <taxon>Agaricomycetidae</taxon>
        <taxon>Agaricales</taxon>
        <taxon>Marasmiineae</taxon>
        <taxon>Mycenaceae</taxon>
        <taxon>Mycena</taxon>
    </lineage>
</organism>
<reference evidence="3" key="1">
    <citation type="submission" date="2023-03" db="EMBL/GenBank/DDBJ databases">
        <title>Massive genome expansion in bonnet fungi (Mycena s.s.) driven by repeated elements and novel gene families across ecological guilds.</title>
        <authorList>
            <consortium name="Lawrence Berkeley National Laboratory"/>
            <person name="Harder C.B."/>
            <person name="Miyauchi S."/>
            <person name="Viragh M."/>
            <person name="Kuo A."/>
            <person name="Thoen E."/>
            <person name="Andreopoulos B."/>
            <person name="Lu D."/>
            <person name="Skrede I."/>
            <person name="Drula E."/>
            <person name="Henrissat B."/>
            <person name="Morin E."/>
            <person name="Kohler A."/>
            <person name="Barry K."/>
            <person name="LaButti K."/>
            <person name="Morin E."/>
            <person name="Salamov A."/>
            <person name="Lipzen A."/>
            <person name="Mereny Z."/>
            <person name="Hegedus B."/>
            <person name="Baldrian P."/>
            <person name="Stursova M."/>
            <person name="Weitz H."/>
            <person name="Taylor A."/>
            <person name="Grigoriev I.V."/>
            <person name="Nagy L.G."/>
            <person name="Martin F."/>
            <person name="Kauserud H."/>
        </authorList>
    </citation>
    <scope>NUCLEOTIDE SEQUENCE</scope>
    <source>
        <strain evidence="3">CBHHK173m</strain>
    </source>
</reference>
<protein>
    <submittedName>
        <fullName evidence="3">NAD-P-binding protein</fullName>
    </submittedName>
</protein>
<dbReference type="PANTHER" id="PTHR33303">
    <property type="entry name" value="CYTOPLASMIC PROTEIN-RELATED"/>
    <property type="match status" value="1"/>
</dbReference>
<keyword evidence="1" id="KW-0732">Signal</keyword>
<feature type="domain" description="CoA-binding" evidence="2">
    <location>
        <begin position="12"/>
        <end position="104"/>
    </location>
</feature>
<evidence type="ECO:0000259" key="2">
    <source>
        <dbReference type="SMART" id="SM00881"/>
    </source>
</evidence>
<sequence length="140" mass="14930">MAASAAVQKLFLSSPLFAVVGASRDPTKFGTKVLNWYQNRNLNVQPIHHEESHLEGLATFPSVADLPEPAKTAVSIITPPTVTLSILQAALPLGVPAVWIQPGASDGRVAAWVKENAMEKRVILGGPCILRDGDSIRSLL</sequence>
<feature type="chain" id="PRO_5042004183" evidence="1">
    <location>
        <begin position="23"/>
        <end position="140"/>
    </location>
</feature>
<dbReference type="Proteomes" id="UP001222325">
    <property type="component" value="Unassembled WGS sequence"/>
</dbReference>
<dbReference type="AlphaFoldDB" id="A0AAD6XNT7"/>
<keyword evidence="4" id="KW-1185">Reference proteome</keyword>
<name>A0AAD6XNT7_9AGAR</name>
<evidence type="ECO:0000313" key="4">
    <source>
        <dbReference type="Proteomes" id="UP001222325"/>
    </source>
</evidence>
<accession>A0AAD6XNT7</accession>
<dbReference type="PANTHER" id="PTHR33303:SF2">
    <property type="entry name" value="COA-BINDING DOMAIN-CONTAINING PROTEIN"/>
    <property type="match status" value="1"/>
</dbReference>
<dbReference type="Gene3D" id="3.40.50.720">
    <property type="entry name" value="NAD(P)-binding Rossmann-like Domain"/>
    <property type="match status" value="1"/>
</dbReference>
<evidence type="ECO:0000313" key="3">
    <source>
        <dbReference type="EMBL" id="KAJ7091981.1"/>
    </source>
</evidence>
<dbReference type="SUPFAM" id="SSF51735">
    <property type="entry name" value="NAD(P)-binding Rossmann-fold domains"/>
    <property type="match status" value="1"/>
</dbReference>
<dbReference type="InterPro" id="IPR036291">
    <property type="entry name" value="NAD(P)-bd_dom_sf"/>
</dbReference>
<evidence type="ECO:0000256" key="1">
    <source>
        <dbReference type="SAM" id="SignalP"/>
    </source>
</evidence>
<dbReference type="InterPro" id="IPR003781">
    <property type="entry name" value="CoA-bd"/>
</dbReference>
<gene>
    <name evidence="3" type="ORF">B0H15DRAFT_834897</name>
</gene>